<feature type="compositionally biased region" description="Pro residues" evidence="1">
    <location>
        <begin position="395"/>
        <end position="404"/>
    </location>
</feature>
<feature type="region of interest" description="Disordered" evidence="1">
    <location>
        <begin position="220"/>
        <end position="245"/>
    </location>
</feature>
<reference evidence="2" key="1">
    <citation type="submission" date="2021-07" db="EMBL/GenBank/DDBJ databases">
        <authorList>
            <person name="Durling M."/>
        </authorList>
    </citation>
    <scope>NUCLEOTIDE SEQUENCE</scope>
</reference>
<dbReference type="Proteomes" id="UP000701801">
    <property type="component" value="Unassembled WGS sequence"/>
</dbReference>
<evidence type="ECO:0000313" key="3">
    <source>
        <dbReference type="Proteomes" id="UP000701801"/>
    </source>
</evidence>
<sequence length="451" mass="50923">MDLTAAPTFELVVQFTKRLSKKLEKNNQESAQAFQELADQLHSAASDCNIHRVSNVLVLRCPSETARDCYQKSFLSESFNVVGQSVKLYALAVKKAEEWWFPVKVQFHKAKNLTLPDDIPNLAKAYTALSSQLKTQPQIFHCHIISTKDLVIIRCPSHHLQRIYKRRYDGASVMISGVSFQLSAASDDKESIRAVLAYENAQFMKEVDAEIKLLLEGNFGDSEEEHSGGQPTQPKETSQTQNGNGESVITSKISEMTPNVPRIPSMRDLQHQNDEYKGILGKQQENIRHLTQTITSLQEQLTAADKAQTLLREKLEKAESANRKVAAPQNPKNDAMEESSIGNKRRRVATVEENSEVRGVISQLNRHRVETVEENAKARGIISDPNSWRPGQPARLPPGTPRNPPGYVRTYRKITQEECEIRIPAGHDMFRHESSYLFWMPAGIFGLDYEE</sequence>
<evidence type="ECO:0000313" key="2">
    <source>
        <dbReference type="EMBL" id="CAG8980755.1"/>
    </source>
</evidence>
<dbReference type="OrthoDB" id="10449722at2759"/>
<organism evidence="2 3">
    <name type="scientific">Hymenoscyphus albidus</name>
    <dbReference type="NCBI Taxonomy" id="595503"/>
    <lineage>
        <taxon>Eukaryota</taxon>
        <taxon>Fungi</taxon>
        <taxon>Dikarya</taxon>
        <taxon>Ascomycota</taxon>
        <taxon>Pezizomycotina</taxon>
        <taxon>Leotiomycetes</taxon>
        <taxon>Helotiales</taxon>
        <taxon>Helotiaceae</taxon>
        <taxon>Hymenoscyphus</taxon>
    </lineage>
</organism>
<proteinExistence type="predicted"/>
<evidence type="ECO:0000256" key="1">
    <source>
        <dbReference type="SAM" id="MobiDB-lite"/>
    </source>
</evidence>
<feature type="region of interest" description="Disordered" evidence="1">
    <location>
        <begin position="375"/>
        <end position="405"/>
    </location>
</feature>
<dbReference type="AlphaFoldDB" id="A0A9N9LXB4"/>
<name>A0A9N9LXB4_9HELO</name>
<feature type="region of interest" description="Disordered" evidence="1">
    <location>
        <begin position="318"/>
        <end position="347"/>
    </location>
</feature>
<protein>
    <submittedName>
        <fullName evidence="2">Uncharacterized protein</fullName>
    </submittedName>
</protein>
<gene>
    <name evidence="2" type="ORF">HYALB_00011333</name>
</gene>
<dbReference type="EMBL" id="CAJVRM010000415">
    <property type="protein sequence ID" value="CAG8980755.1"/>
    <property type="molecule type" value="Genomic_DNA"/>
</dbReference>
<comment type="caution">
    <text evidence="2">The sequence shown here is derived from an EMBL/GenBank/DDBJ whole genome shotgun (WGS) entry which is preliminary data.</text>
</comment>
<feature type="compositionally biased region" description="Polar residues" evidence="1">
    <location>
        <begin position="229"/>
        <end position="245"/>
    </location>
</feature>
<accession>A0A9N9LXB4</accession>
<keyword evidence="3" id="KW-1185">Reference proteome</keyword>